<dbReference type="InterPro" id="IPR034605">
    <property type="entry name" value="PGC-1"/>
</dbReference>
<dbReference type="PANTHER" id="PTHR15528:SF11">
    <property type="entry name" value="FI18188P1"/>
    <property type="match status" value="1"/>
</dbReference>
<evidence type="ECO:0000256" key="7">
    <source>
        <dbReference type="ARBA" id="ARBA00023242"/>
    </source>
</evidence>
<dbReference type="Pfam" id="PF00076">
    <property type="entry name" value="RRM_1"/>
    <property type="match status" value="1"/>
</dbReference>
<evidence type="ECO:0000256" key="2">
    <source>
        <dbReference type="ARBA" id="ARBA00022553"/>
    </source>
</evidence>
<keyword evidence="5" id="KW-0010">Activator</keyword>
<dbReference type="GO" id="GO:0003723">
    <property type="term" value="F:RNA binding"/>
    <property type="evidence" value="ECO:0007669"/>
    <property type="project" value="UniProtKB-UniRule"/>
</dbReference>
<dbReference type="InterPro" id="IPR035979">
    <property type="entry name" value="RBD_domain_sf"/>
</dbReference>
<keyword evidence="7" id="KW-0539">Nucleus</keyword>
<dbReference type="OMA" id="HEPLCKY"/>
<keyword evidence="11" id="KW-1185">Reference proteome</keyword>
<dbReference type="Proteomes" id="UP000000305">
    <property type="component" value="Unassembled WGS sequence"/>
</dbReference>
<dbReference type="KEGG" id="dpx:DAPPUDRAFT_53493"/>
<evidence type="ECO:0000313" key="11">
    <source>
        <dbReference type="Proteomes" id="UP000000305"/>
    </source>
</evidence>
<evidence type="ECO:0000313" key="10">
    <source>
        <dbReference type="EMBL" id="EFX78301.1"/>
    </source>
</evidence>
<dbReference type="STRING" id="6669.E9GQM3"/>
<dbReference type="eggNOG" id="ENOG502QQME">
    <property type="taxonomic scope" value="Eukaryota"/>
</dbReference>
<dbReference type="InterPro" id="IPR000504">
    <property type="entry name" value="RRM_dom"/>
</dbReference>
<dbReference type="AlphaFoldDB" id="E9GQM3"/>
<keyword evidence="6" id="KW-0804">Transcription</keyword>
<evidence type="ECO:0000256" key="1">
    <source>
        <dbReference type="ARBA" id="ARBA00004123"/>
    </source>
</evidence>
<evidence type="ECO:0000256" key="8">
    <source>
        <dbReference type="PROSITE-ProRule" id="PRU00176"/>
    </source>
</evidence>
<keyword evidence="4" id="KW-0805">Transcription regulation</keyword>
<dbReference type="Gene3D" id="3.30.70.330">
    <property type="match status" value="1"/>
</dbReference>
<dbReference type="GO" id="GO:0005634">
    <property type="term" value="C:nucleus"/>
    <property type="evidence" value="ECO:0007669"/>
    <property type="project" value="UniProtKB-SubCell"/>
</dbReference>
<dbReference type="SMART" id="SM00360">
    <property type="entry name" value="RRM"/>
    <property type="match status" value="1"/>
</dbReference>
<evidence type="ECO:0000259" key="9">
    <source>
        <dbReference type="PROSITE" id="PS50102"/>
    </source>
</evidence>
<dbReference type="InParanoid" id="E9GQM3"/>
<evidence type="ECO:0000256" key="4">
    <source>
        <dbReference type="ARBA" id="ARBA00023015"/>
    </source>
</evidence>
<protein>
    <recommendedName>
        <fullName evidence="9">RRM domain-containing protein</fullName>
    </recommendedName>
</protein>
<dbReference type="PANTHER" id="PTHR15528">
    <property type="entry name" value="PEROXISOME PROLIFERATOR ACTIVATED RECEPTOR GAMMA COACTIVATOR 1 PGC-1 -RELATED"/>
    <property type="match status" value="1"/>
</dbReference>
<sequence length="122" mass="13965">EERRVIYVGKLADGTTRSDLRQRFEPFGPVVDISLHFRERGDNYGFVTFAYKVDAYEAVEHGNDDPHLPKYDLSFGGRRAFCKETYADLDAVDDDGRSKANDVDFETLLRAVQVQLTRRPCS</sequence>
<organism evidence="10 11">
    <name type="scientific">Daphnia pulex</name>
    <name type="common">Water flea</name>
    <dbReference type="NCBI Taxonomy" id="6669"/>
    <lineage>
        <taxon>Eukaryota</taxon>
        <taxon>Metazoa</taxon>
        <taxon>Ecdysozoa</taxon>
        <taxon>Arthropoda</taxon>
        <taxon>Crustacea</taxon>
        <taxon>Branchiopoda</taxon>
        <taxon>Diplostraca</taxon>
        <taxon>Cladocera</taxon>
        <taxon>Anomopoda</taxon>
        <taxon>Daphniidae</taxon>
        <taxon>Daphnia</taxon>
    </lineage>
</organism>
<feature type="non-terminal residue" evidence="10">
    <location>
        <position position="122"/>
    </location>
</feature>
<keyword evidence="2" id="KW-0597">Phosphoprotein</keyword>
<dbReference type="SUPFAM" id="SSF54928">
    <property type="entry name" value="RNA-binding domain, RBD"/>
    <property type="match status" value="1"/>
</dbReference>
<dbReference type="InterPro" id="IPR012677">
    <property type="entry name" value="Nucleotide-bd_a/b_plait_sf"/>
</dbReference>
<gene>
    <name evidence="10" type="ORF">DAPPUDRAFT_53493</name>
</gene>
<evidence type="ECO:0000256" key="6">
    <source>
        <dbReference type="ARBA" id="ARBA00023163"/>
    </source>
</evidence>
<dbReference type="GO" id="GO:0003712">
    <property type="term" value="F:transcription coregulator activity"/>
    <property type="evidence" value="ECO:0007669"/>
    <property type="project" value="InterPro"/>
</dbReference>
<accession>E9GQM3</accession>
<evidence type="ECO:0000256" key="3">
    <source>
        <dbReference type="ARBA" id="ARBA00022884"/>
    </source>
</evidence>
<dbReference type="CDD" id="cd12357">
    <property type="entry name" value="RRM_PPARGC1A_like"/>
    <property type="match status" value="1"/>
</dbReference>
<comment type="subcellular location">
    <subcellularLocation>
        <location evidence="1">Nucleus</location>
    </subcellularLocation>
</comment>
<evidence type="ECO:0000256" key="5">
    <source>
        <dbReference type="ARBA" id="ARBA00023159"/>
    </source>
</evidence>
<name>E9GQM3_DAPPU</name>
<proteinExistence type="predicted"/>
<reference evidence="10 11" key="1">
    <citation type="journal article" date="2011" name="Science">
        <title>The ecoresponsive genome of Daphnia pulex.</title>
        <authorList>
            <person name="Colbourne J.K."/>
            <person name="Pfrender M.E."/>
            <person name="Gilbert D."/>
            <person name="Thomas W.K."/>
            <person name="Tucker A."/>
            <person name="Oakley T.H."/>
            <person name="Tokishita S."/>
            <person name="Aerts A."/>
            <person name="Arnold G.J."/>
            <person name="Basu M.K."/>
            <person name="Bauer D.J."/>
            <person name="Caceres C.E."/>
            <person name="Carmel L."/>
            <person name="Casola C."/>
            <person name="Choi J.H."/>
            <person name="Detter J.C."/>
            <person name="Dong Q."/>
            <person name="Dusheyko S."/>
            <person name="Eads B.D."/>
            <person name="Frohlich T."/>
            <person name="Geiler-Samerotte K.A."/>
            <person name="Gerlach D."/>
            <person name="Hatcher P."/>
            <person name="Jogdeo S."/>
            <person name="Krijgsveld J."/>
            <person name="Kriventseva E.V."/>
            <person name="Kultz D."/>
            <person name="Laforsch C."/>
            <person name="Lindquist E."/>
            <person name="Lopez J."/>
            <person name="Manak J.R."/>
            <person name="Muller J."/>
            <person name="Pangilinan J."/>
            <person name="Patwardhan R.P."/>
            <person name="Pitluck S."/>
            <person name="Pritham E.J."/>
            <person name="Rechtsteiner A."/>
            <person name="Rho M."/>
            <person name="Rogozin I.B."/>
            <person name="Sakarya O."/>
            <person name="Salamov A."/>
            <person name="Schaack S."/>
            <person name="Shapiro H."/>
            <person name="Shiga Y."/>
            <person name="Skalitzky C."/>
            <person name="Smith Z."/>
            <person name="Souvorov A."/>
            <person name="Sung W."/>
            <person name="Tang Z."/>
            <person name="Tsuchiya D."/>
            <person name="Tu H."/>
            <person name="Vos H."/>
            <person name="Wang M."/>
            <person name="Wolf Y.I."/>
            <person name="Yamagata H."/>
            <person name="Yamada T."/>
            <person name="Ye Y."/>
            <person name="Shaw J.R."/>
            <person name="Andrews J."/>
            <person name="Crease T.J."/>
            <person name="Tang H."/>
            <person name="Lucas S.M."/>
            <person name="Robertson H.M."/>
            <person name="Bork P."/>
            <person name="Koonin E.V."/>
            <person name="Zdobnov E.M."/>
            <person name="Grigoriev I.V."/>
            <person name="Lynch M."/>
            <person name="Boore J.L."/>
        </authorList>
    </citation>
    <scope>NUCLEOTIDE SEQUENCE [LARGE SCALE GENOMIC DNA]</scope>
</reference>
<dbReference type="HOGENOM" id="CLU_145651_0_0_1"/>
<dbReference type="EMBL" id="GL732558">
    <property type="protein sequence ID" value="EFX78301.1"/>
    <property type="molecule type" value="Genomic_DNA"/>
</dbReference>
<feature type="domain" description="RRM" evidence="9">
    <location>
        <begin position="4"/>
        <end position="87"/>
    </location>
</feature>
<dbReference type="OrthoDB" id="10047851at2759"/>
<keyword evidence="3 8" id="KW-0694">RNA-binding</keyword>
<dbReference type="PROSITE" id="PS50102">
    <property type="entry name" value="RRM"/>
    <property type="match status" value="1"/>
</dbReference>